<dbReference type="RefSeq" id="WP_071310959.1">
    <property type="nucleotide sequence ID" value="NZ_MLQR01000050.1"/>
</dbReference>
<organism evidence="2 3">
    <name type="scientific">Anaerobacillus alkalilacustris</name>
    <dbReference type="NCBI Taxonomy" id="393763"/>
    <lineage>
        <taxon>Bacteria</taxon>
        <taxon>Bacillati</taxon>
        <taxon>Bacillota</taxon>
        <taxon>Bacilli</taxon>
        <taxon>Bacillales</taxon>
        <taxon>Bacillaceae</taxon>
        <taxon>Anaerobacillus</taxon>
    </lineage>
</organism>
<accession>A0A1S2LDE2</accession>
<evidence type="ECO:0000259" key="1">
    <source>
        <dbReference type="Pfam" id="PF25250"/>
    </source>
</evidence>
<dbReference type="OrthoDB" id="2381017at2"/>
<reference evidence="2 3" key="1">
    <citation type="submission" date="2016-10" db="EMBL/GenBank/DDBJ databases">
        <title>Draft genome sequences of four alkaliphilic bacteria belonging to the Anaerobacillus genus.</title>
        <authorList>
            <person name="Bassil N.M."/>
            <person name="Lloyd J.R."/>
        </authorList>
    </citation>
    <scope>NUCLEOTIDE SEQUENCE [LARGE SCALE GENOMIC DNA]</scope>
    <source>
        <strain evidence="2 3">DSM 18345</strain>
    </source>
</reference>
<evidence type="ECO:0000313" key="2">
    <source>
        <dbReference type="EMBL" id="OIJ10386.1"/>
    </source>
</evidence>
<gene>
    <name evidence="2" type="ORF">BKP37_17720</name>
</gene>
<dbReference type="AlphaFoldDB" id="A0A1S2LDE2"/>
<dbReference type="NCBIfam" id="NF045794">
    <property type="entry name" value="CsxC_fam"/>
    <property type="match status" value="1"/>
</dbReference>
<name>A0A1S2LDE2_9BACI</name>
<dbReference type="Proteomes" id="UP000179524">
    <property type="component" value="Unassembled WGS sequence"/>
</dbReference>
<sequence length="243" mass="27610">MKNKCKVISCKHQVKGAKTLSECPAEFRPVVGVDGPLVAKIPVVLAEPEVQINVEALIPLPERALEIKRILKDLTITQCKLVPSGRFVGNDRIYKLFLEGCVRKNIEYATVESHPRNKYRISGDIKHTTVNVPFECVVEIPLDPDILVFREPRFFSERIDFISKSGLSRDPSEVVLRNRADFQEKPFCEIVDAEVVELDIQEDGGYWVQGEKTFRKLREKMVIHVAFKILQTQQVNIPGNNNG</sequence>
<feature type="domain" description="DUF7852" evidence="1">
    <location>
        <begin position="38"/>
        <end position="114"/>
    </location>
</feature>
<dbReference type="InterPro" id="IPR057174">
    <property type="entry name" value="DUF7852"/>
</dbReference>
<comment type="caution">
    <text evidence="2">The sequence shown here is derived from an EMBL/GenBank/DDBJ whole genome shotgun (WGS) entry which is preliminary data.</text>
</comment>
<dbReference type="EMBL" id="MLQR01000050">
    <property type="protein sequence ID" value="OIJ10386.1"/>
    <property type="molecule type" value="Genomic_DNA"/>
</dbReference>
<protein>
    <recommendedName>
        <fullName evidence="1">DUF7852 domain-containing protein</fullName>
    </recommendedName>
</protein>
<evidence type="ECO:0000313" key="3">
    <source>
        <dbReference type="Proteomes" id="UP000179524"/>
    </source>
</evidence>
<dbReference type="InterPro" id="IPR054845">
    <property type="entry name" value="Exosporium_prot_C"/>
</dbReference>
<proteinExistence type="predicted"/>
<keyword evidence="3" id="KW-1185">Reference proteome</keyword>
<dbReference type="Pfam" id="PF25250">
    <property type="entry name" value="DUF7852"/>
    <property type="match status" value="1"/>
</dbReference>